<dbReference type="InterPro" id="IPR014710">
    <property type="entry name" value="RmlC-like_jellyroll"/>
</dbReference>
<evidence type="ECO:0000256" key="1">
    <source>
        <dbReference type="ARBA" id="ARBA00023125"/>
    </source>
</evidence>
<feature type="domain" description="HTH cro/C1-type" evidence="2">
    <location>
        <begin position="18"/>
        <end position="72"/>
    </location>
</feature>
<reference evidence="3 4" key="1">
    <citation type="journal article" date="2024" name="Chem. Sci.">
        <title>Discovery of megapolipeptins by genome mining of a Burkholderiales bacteria collection.</title>
        <authorList>
            <person name="Paulo B.S."/>
            <person name="Recchia M.J.J."/>
            <person name="Lee S."/>
            <person name="Fergusson C.H."/>
            <person name="Romanowski S.B."/>
            <person name="Hernandez A."/>
            <person name="Krull N."/>
            <person name="Liu D.Y."/>
            <person name="Cavanagh H."/>
            <person name="Bos A."/>
            <person name="Gray C.A."/>
            <person name="Murphy B.T."/>
            <person name="Linington R.G."/>
            <person name="Eustaquio A.S."/>
        </authorList>
    </citation>
    <scope>NUCLEOTIDE SEQUENCE [LARGE SCALE GENOMIC DNA]</scope>
    <source>
        <strain evidence="3 4">RL17-350-BIC-A</strain>
    </source>
</reference>
<gene>
    <name evidence="3" type="ORF">PQR57_28080</name>
</gene>
<dbReference type="SUPFAM" id="SSF47413">
    <property type="entry name" value="lambda repressor-like DNA-binding domains"/>
    <property type="match status" value="1"/>
</dbReference>
<dbReference type="InterPro" id="IPR011051">
    <property type="entry name" value="RmlC_Cupin_sf"/>
</dbReference>
<evidence type="ECO:0000313" key="3">
    <source>
        <dbReference type="EMBL" id="MFM0004870.1"/>
    </source>
</evidence>
<dbReference type="PANTHER" id="PTHR46797:SF1">
    <property type="entry name" value="METHYLPHOSPHONATE SYNTHASE"/>
    <property type="match status" value="1"/>
</dbReference>
<dbReference type="CDD" id="cd00093">
    <property type="entry name" value="HTH_XRE"/>
    <property type="match status" value="1"/>
</dbReference>
<dbReference type="RefSeq" id="WP_408179701.1">
    <property type="nucleotide sequence ID" value="NZ_JAQQEZ010000024.1"/>
</dbReference>
<evidence type="ECO:0000259" key="2">
    <source>
        <dbReference type="PROSITE" id="PS50943"/>
    </source>
</evidence>
<organism evidence="3 4">
    <name type="scientific">Paraburkholderia dipogonis</name>
    <dbReference type="NCBI Taxonomy" id="1211383"/>
    <lineage>
        <taxon>Bacteria</taxon>
        <taxon>Pseudomonadati</taxon>
        <taxon>Pseudomonadota</taxon>
        <taxon>Betaproteobacteria</taxon>
        <taxon>Burkholderiales</taxon>
        <taxon>Burkholderiaceae</taxon>
        <taxon>Paraburkholderia</taxon>
    </lineage>
</organism>
<dbReference type="InterPro" id="IPR013096">
    <property type="entry name" value="Cupin_2"/>
</dbReference>
<protein>
    <submittedName>
        <fullName evidence="3">Cupin domain-containing protein</fullName>
    </submittedName>
</protein>
<dbReference type="InterPro" id="IPR010982">
    <property type="entry name" value="Lambda_DNA-bd_dom_sf"/>
</dbReference>
<keyword evidence="4" id="KW-1185">Reference proteome</keyword>
<comment type="caution">
    <text evidence="3">The sequence shown here is derived from an EMBL/GenBank/DDBJ whole genome shotgun (WGS) entry which is preliminary data.</text>
</comment>
<sequence>MLTKTDNSDSPLALGSKIRGLRQRLKRTLDDTATAAGISKPFLSQVERGLASPSLTSLAGIARSLGVAVQYFLDTPSEERSVCRAEQLTFFGFADSANLFARLTNLTGGRHLEAILVRMPPGQERSEVTTHAGEEFMYVIAGQVSLTLEGKTFVLRAGDSAHYESTVPHSWVNTAHIESVVVWAGTPRLF</sequence>
<accession>A0ABW9AWD4</accession>
<dbReference type="Gene3D" id="1.10.260.40">
    <property type="entry name" value="lambda repressor-like DNA-binding domains"/>
    <property type="match status" value="1"/>
</dbReference>
<dbReference type="InterPro" id="IPR001387">
    <property type="entry name" value="Cro/C1-type_HTH"/>
</dbReference>
<dbReference type="CDD" id="cd02209">
    <property type="entry name" value="cupin_XRE_C"/>
    <property type="match status" value="1"/>
</dbReference>
<dbReference type="Pfam" id="PF07883">
    <property type="entry name" value="Cupin_2"/>
    <property type="match status" value="1"/>
</dbReference>
<evidence type="ECO:0000313" key="4">
    <source>
        <dbReference type="Proteomes" id="UP001629230"/>
    </source>
</evidence>
<name>A0ABW9AWD4_9BURK</name>
<dbReference type="SUPFAM" id="SSF51182">
    <property type="entry name" value="RmlC-like cupins"/>
    <property type="match status" value="1"/>
</dbReference>
<keyword evidence="1" id="KW-0238">DNA-binding</keyword>
<dbReference type="PANTHER" id="PTHR46797">
    <property type="entry name" value="HTH-TYPE TRANSCRIPTIONAL REGULATOR"/>
    <property type="match status" value="1"/>
</dbReference>
<dbReference type="EMBL" id="JAQQEZ010000024">
    <property type="protein sequence ID" value="MFM0004870.1"/>
    <property type="molecule type" value="Genomic_DNA"/>
</dbReference>
<dbReference type="Pfam" id="PF01381">
    <property type="entry name" value="HTH_3"/>
    <property type="match status" value="1"/>
</dbReference>
<dbReference type="PROSITE" id="PS50943">
    <property type="entry name" value="HTH_CROC1"/>
    <property type="match status" value="1"/>
</dbReference>
<dbReference type="Gene3D" id="2.60.120.10">
    <property type="entry name" value="Jelly Rolls"/>
    <property type="match status" value="1"/>
</dbReference>
<proteinExistence type="predicted"/>
<dbReference type="InterPro" id="IPR050807">
    <property type="entry name" value="TransReg_Diox_bact_type"/>
</dbReference>
<dbReference type="SMART" id="SM00530">
    <property type="entry name" value="HTH_XRE"/>
    <property type="match status" value="1"/>
</dbReference>
<dbReference type="Proteomes" id="UP001629230">
    <property type="component" value="Unassembled WGS sequence"/>
</dbReference>